<dbReference type="InterPro" id="IPR005635">
    <property type="entry name" value="Inner_centromere_prot_ARK-bd"/>
</dbReference>
<comment type="caution">
    <text evidence="10">The sequence shown here is derived from an EMBL/GenBank/DDBJ whole genome shotgun (WGS) entry which is preliminary data.</text>
</comment>
<evidence type="ECO:0000256" key="4">
    <source>
        <dbReference type="ARBA" id="ARBA00022490"/>
    </source>
</evidence>
<dbReference type="Gene3D" id="6.10.250.2990">
    <property type="match status" value="1"/>
</dbReference>
<evidence type="ECO:0000256" key="3">
    <source>
        <dbReference type="ARBA" id="ARBA00010042"/>
    </source>
</evidence>
<evidence type="ECO:0000259" key="9">
    <source>
        <dbReference type="Pfam" id="PF03941"/>
    </source>
</evidence>
<feature type="non-terminal residue" evidence="10">
    <location>
        <position position="1"/>
    </location>
</feature>
<feature type="compositionally biased region" description="Acidic residues" evidence="8">
    <location>
        <begin position="1"/>
        <end position="13"/>
    </location>
</feature>
<dbReference type="OrthoDB" id="6123at2759"/>
<dbReference type="Pfam" id="PF03941">
    <property type="entry name" value="INCENP_ARK-bind"/>
    <property type="match status" value="1"/>
</dbReference>
<dbReference type="PANTHER" id="PTHR13142:SF1">
    <property type="entry name" value="INNER CENTROMERE PROTEIN"/>
    <property type="match status" value="1"/>
</dbReference>
<feature type="region of interest" description="Disordered" evidence="8">
    <location>
        <begin position="1"/>
        <end position="20"/>
    </location>
</feature>
<dbReference type="GO" id="GO:0005634">
    <property type="term" value="C:nucleus"/>
    <property type="evidence" value="ECO:0007669"/>
    <property type="project" value="UniProtKB-SubCell"/>
</dbReference>
<gene>
    <name evidence="10" type="ORF">BCR35DRAFT_250673</name>
</gene>
<dbReference type="Proteomes" id="UP000193467">
    <property type="component" value="Unassembled WGS sequence"/>
</dbReference>
<protein>
    <submittedName>
        <fullName evidence="10">Inner centromere protein</fullName>
    </submittedName>
</protein>
<evidence type="ECO:0000256" key="8">
    <source>
        <dbReference type="SAM" id="MobiDB-lite"/>
    </source>
</evidence>
<evidence type="ECO:0000313" key="11">
    <source>
        <dbReference type="Proteomes" id="UP000193467"/>
    </source>
</evidence>
<evidence type="ECO:0000256" key="2">
    <source>
        <dbReference type="ARBA" id="ARBA00004186"/>
    </source>
</evidence>
<accession>A0A1Y2G4S2</accession>
<evidence type="ECO:0000256" key="1">
    <source>
        <dbReference type="ARBA" id="ARBA00004123"/>
    </source>
</evidence>
<evidence type="ECO:0000256" key="7">
    <source>
        <dbReference type="ARBA" id="ARBA00023242"/>
    </source>
</evidence>
<dbReference type="AlphaFoldDB" id="A0A1Y2G4S2"/>
<keyword evidence="11" id="KW-1185">Reference proteome</keyword>
<dbReference type="GO" id="GO:0007059">
    <property type="term" value="P:chromosome segregation"/>
    <property type="evidence" value="ECO:0007669"/>
    <property type="project" value="UniProtKB-KW"/>
</dbReference>
<dbReference type="InParanoid" id="A0A1Y2G4S2"/>
<proteinExistence type="inferred from homology"/>
<organism evidence="10 11">
    <name type="scientific">Leucosporidium creatinivorum</name>
    <dbReference type="NCBI Taxonomy" id="106004"/>
    <lineage>
        <taxon>Eukaryota</taxon>
        <taxon>Fungi</taxon>
        <taxon>Dikarya</taxon>
        <taxon>Basidiomycota</taxon>
        <taxon>Pucciniomycotina</taxon>
        <taxon>Microbotryomycetes</taxon>
        <taxon>Leucosporidiales</taxon>
        <taxon>Leucosporidium</taxon>
    </lineage>
</organism>
<comment type="subcellular location">
    <subcellularLocation>
        <location evidence="2">Cytoplasm</location>
        <location evidence="2">Cytoskeleton</location>
        <location evidence="2">Spindle</location>
    </subcellularLocation>
    <subcellularLocation>
        <location evidence="1">Nucleus</location>
    </subcellularLocation>
</comment>
<name>A0A1Y2G4S2_9BASI</name>
<dbReference type="GO" id="GO:0005819">
    <property type="term" value="C:spindle"/>
    <property type="evidence" value="ECO:0007669"/>
    <property type="project" value="UniProtKB-SubCell"/>
</dbReference>
<reference evidence="10 11" key="1">
    <citation type="submission" date="2016-07" db="EMBL/GenBank/DDBJ databases">
        <title>Pervasive Adenine N6-methylation of Active Genes in Fungi.</title>
        <authorList>
            <consortium name="DOE Joint Genome Institute"/>
            <person name="Mondo S.J."/>
            <person name="Dannebaum R.O."/>
            <person name="Kuo R.C."/>
            <person name="Labutti K."/>
            <person name="Haridas S."/>
            <person name="Kuo A."/>
            <person name="Salamov A."/>
            <person name="Ahrendt S.R."/>
            <person name="Lipzen A."/>
            <person name="Sullivan W."/>
            <person name="Andreopoulos W.B."/>
            <person name="Clum A."/>
            <person name="Lindquist E."/>
            <person name="Daum C."/>
            <person name="Ramamoorthy G.K."/>
            <person name="Gryganskyi A."/>
            <person name="Culley D."/>
            <person name="Magnuson J.K."/>
            <person name="James T.Y."/>
            <person name="O'Malley M.A."/>
            <person name="Stajich J.E."/>
            <person name="Spatafora J.W."/>
            <person name="Visel A."/>
            <person name="Grigoriev I.V."/>
        </authorList>
    </citation>
    <scope>NUCLEOTIDE SEQUENCE [LARGE SCALE GENOMIC DNA]</scope>
    <source>
        <strain evidence="10 11">62-1032</strain>
    </source>
</reference>
<feature type="domain" description="Inner centromere protein ARK-binding" evidence="9">
    <location>
        <begin position="9"/>
        <end position="61"/>
    </location>
</feature>
<dbReference type="STRING" id="106004.A0A1Y2G4S2"/>
<keyword evidence="6" id="KW-0206">Cytoskeleton</keyword>
<dbReference type="EMBL" id="MCGR01000001">
    <property type="protein sequence ID" value="ORY92945.1"/>
    <property type="molecule type" value="Genomic_DNA"/>
</dbReference>
<dbReference type="PANTHER" id="PTHR13142">
    <property type="entry name" value="INNER CENTROMERE PROTEIN"/>
    <property type="match status" value="1"/>
</dbReference>
<comment type="similarity">
    <text evidence="3">Belongs to the INCENP family.</text>
</comment>
<evidence type="ECO:0000256" key="5">
    <source>
        <dbReference type="ARBA" id="ARBA00022829"/>
    </source>
</evidence>
<evidence type="ECO:0000256" key="6">
    <source>
        <dbReference type="ARBA" id="ARBA00023212"/>
    </source>
</evidence>
<keyword evidence="5" id="KW-0159">Chromosome partition</keyword>
<keyword evidence="7" id="KW-0539">Nucleus</keyword>
<evidence type="ECO:0000313" key="10">
    <source>
        <dbReference type="EMBL" id="ORY92945.1"/>
    </source>
</evidence>
<keyword evidence="4" id="KW-0963">Cytoplasm</keyword>
<feature type="non-terminal residue" evidence="10">
    <location>
        <position position="97"/>
    </location>
</feature>
<sequence length="97" mass="10771">ELPDIDSEYSDSGDEGHDEKVKALPHWAQSPALAAALYRQQHVNPDDIFGPIPPLSMQEIFKTNTARFSKRTSSACWEGTDALTADDLARYNQAMGY</sequence>